<dbReference type="GO" id="GO:0005829">
    <property type="term" value="C:cytosol"/>
    <property type="evidence" value="ECO:0007669"/>
    <property type="project" value="TreeGrafter"/>
</dbReference>
<gene>
    <name evidence="1" type="ORF">EDC65_2145</name>
</gene>
<dbReference type="CDD" id="cd00448">
    <property type="entry name" value="YjgF_YER057c_UK114_family"/>
    <property type="match status" value="1"/>
</dbReference>
<dbReference type="Proteomes" id="UP000278222">
    <property type="component" value="Unassembled WGS sequence"/>
</dbReference>
<dbReference type="InterPro" id="IPR035959">
    <property type="entry name" value="RutC-like_sf"/>
</dbReference>
<dbReference type="Pfam" id="PF01042">
    <property type="entry name" value="Ribonuc_L-PSP"/>
    <property type="match status" value="1"/>
</dbReference>
<organism evidence="1 2">
    <name type="scientific">Stella humosa</name>
    <dbReference type="NCBI Taxonomy" id="94"/>
    <lineage>
        <taxon>Bacteria</taxon>
        <taxon>Pseudomonadati</taxon>
        <taxon>Pseudomonadota</taxon>
        <taxon>Alphaproteobacteria</taxon>
        <taxon>Rhodospirillales</taxon>
        <taxon>Stellaceae</taxon>
        <taxon>Stella</taxon>
    </lineage>
</organism>
<dbReference type="EMBL" id="RJKX01000013">
    <property type="protein sequence ID" value="ROQ00349.1"/>
    <property type="molecule type" value="Genomic_DNA"/>
</dbReference>
<evidence type="ECO:0000313" key="2">
    <source>
        <dbReference type="Proteomes" id="UP000278222"/>
    </source>
</evidence>
<dbReference type="GO" id="GO:0019239">
    <property type="term" value="F:deaminase activity"/>
    <property type="evidence" value="ECO:0007669"/>
    <property type="project" value="TreeGrafter"/>
</dbReference>
<dbReference type="RefSeq" id="WP_123689640.1">
    <property type="nucleotide sequence ID" value="NZ_AP019700.1"/>
</dbReference>
<dbReference type="SUPFAM" id="SSF55298">
    <property type="entry name" value="YjgF-like"/>
    <property type="match status" value="3"/>
</dbReference>
<keyword evidence="2" id="KW-1185">Reference proteome</keyword>
<dbReference type="AlphaFoldDB" id="A0A3N1MAQ2"/>
<sequence length="455" mass="46962">MAGRTIAGPAGAPWPAAGIAGPLLYLGSHTPHRPDTGEVVASSAELPADAVRSVATGAAFVDIRADRFTAQAWQCLRNLEATLAAAGATLAHLALLRVVLRRVEDGPFLARVLAALLPAPLPAVDVMVCATPGSDPAIDIVLDGIATHGGDAPPDKVILPELAGLTQPYATLARAGGLVFTSNLPGIDAGTDEAPARASALPADLRSLVEACRPGDREIERFLVQQAAMWRNLRRLLELAGIPSRDVLYHNAWLLRSMQFLAYGSVARALGRDFDGFALSCFPVTAIPGTDSLWTGRLVARDPAGAMAKRVVGEPHALSRSYHGIVQAGPIVMTAGEVPIDLTVPRLIEGPRHLSAAARGIAAGRSDRAGPAAAQAAHVYGLLAEGLGQYGTGLGQVVHQTIYLADLADTAAVLVVALGMFGGRLPATSILPVLGATAYDGALIEIEVTAATDAA</sequence>
<dbReference type="PANTHER" id="PTHR11803:SF39">
    <property type="entry name" value="2-IMINOBUTANOATE_2-IMINOPROPANOATE DEAMINASE"/>
    <property type="match status" value="1"/>
</dbReference>
<dbReference type="PANTHER" id="PTHR11803">
    <property type="entry name" value="2-IMINOBUTANOATE/2-IMINOPROPANOATE DEAMINASE RIDA"/>
    <property type="match status" value="1"/>
</dbReference>
<dbReference type="InterPro" id="IPR006175">
    <property type="entry name" value="YjgF/YER057c/UK114"/>
</dbReference>
<protein>
    <submittedName>
        <fullName evidence="1">Enamine deaminase RidA (YjgF/YER057c/UK114 family)</fullName>
    </submittedName>
</protein>
<reference evidence="1 2" key="1">
    <citation type="submission" date="2018-11" db="EMBL/GenBank/DDBJ databases">
        <title>Genomic Encyclopedia of Type Strains, Phase IV (KMG-IV): sequencing the most valuable type-strain genomes for metagenomic binning, comparative biology and taxonomic classification.</title>
        <authorList>
            <person name="Goeker M."/>
        </authorList>
    </citation>
    <scope>NUCLEOTIDE SEQUENCE [LARGE SCALE GENOMIC DNA]</scope>
    <source>
        <strain evidence="1 2">DSM 5900</strain>
    </source>
</reference>
<dbReference type="Gene3D" id="3.30.1330.40">
    <property type="entry name" value="RutC-like"/>
    <property type="match status" value="3"/>
</dbReference>
<name>A0A3N1MAQ2_9PROT</name>
<proteinExistence type="predicted"/>
<comment type="caution">
    <text evidence="1">The sequence shown here is derived from an EMBL/GenBank/DDBJ whole genome shotgun (WGS) entry which is preliminary data.</text>
</comment>
<accession>A0A3N1MAQ2</accession>
<evidence type="ECO:0000313" key="1">
    <source>
        <dbReference type="EMBL" id="ROQ00349.1"/>
    </source>
</evidence>